<name>A0A6L5Y380_9FIRM</name>
<dbReference type="AlphaFoldDB" id="A0A6L5Y380"/>
<keyword evidence="2" id="KW-1185">Reference proteome</keyword>
<sequence length="530" mass="62604">MNEYDIGKAFERIENELIRSMIRNLDRHRAEETELGYNWEQWQVKQLQALEEYKKANRKQFKGRFRRINASIDGLISLARQEGNMSQEKAILEAIKKGYRPRTFKDLFEKYKGKNIREIMDLILRKNIQSEINGEFFKLNDRKMAALIRATKRDFQKAEHAILRMAEDQYRKIIFDAQVYANTGSATYEKAVDMATKDFLSRGINCIEYSNGARHTVADYAYMAIQTACKRAYLTGEGEKRKEWGISTVIMNKRGNPCPKCLPFVGKVLIDDVWSGGSAKDGNYPLMSQAIARGLYHPRCKDSHTTYFEGFSTPPDERFTQKEINEIEKNIKNEVRKQYAKRQVDKYERLEEFSLDDDNKKKYRKRIKSWEIVHSNETNTFKERELRYKDNEGIFTTLDARSKGKDVIKPHNIKKEMRKSEIGKELLQYLEDNNIPVRIFYGVDIEKDIMGYFMDNEIYIYADNTRTVKETTLTLIHEATHAKIRKPNSKNQELECFTNEYKHKGIELTEKVKERIIKHIDNKYDYLEWE</sequence>
<evidence type="ECO:0000313" key="2">
    <source>
        <dbReference type="Proteomes" id="UP000482209"/>
    </source>
</evidence>
<dbReference type="EMBL" id="VUMT01000022">
    <property type="protein sequence ID" value="MSS64593.1"/>
    <property type="molecule type" value="Genomic_DNA"/>
</dbReference>
<dbReference type="RefSeq" id="WP_154519985.1">
    <property type="nucleotide sequence ID" value="NZ_VUMT01000022.1"/>
</dbReference>
<comment type="caution">
    <text evidence="1">The sequence shown here is derived from an EMBL/GenBank/DDBJ whole genome shotgun (WGS) entry which is preliminary data.</text>
</comment>
<dbReference type="GO" id="GO:0005198">
    <property type="term" value="F:structural molecule activity"/>
    <property type="evidence" value="ECO:0007669"/>
    <property type="project" value="InterPro"/>
</dbReference>
<accession>A0A6L5Y380</accession>
<proteinExistence type="predicted"/>
<organism evidence="1 2">
    <name type="scientific">Velocimicrobium porci</name>
    <dbReference type="NCBI Taxonomy" id="2606634"/>
    <lineage>
        <taxon>Bacteria</taxon>
        <taxon>Bacillati</taxon>
        <taxon>Bacillota</taxon>
        <taxon>Clostridia</taxon>
        <taxon>Lachnospirales</taxon>
        <taxon>Lachnospiraceae</taxon>
        <taxon>Velocimicrobium</taxon>
    </lineage>
</organism>
<evidence type="ECO:0000313" key="1">
    <source>
        <dbReference type="EMBL" id="MSS64593.1"/>
    </source>
</evidence>
<protein>
    <submittedName>
        <fullName evidence="1">Minor capsid protein</fullName>
    </submittedName>
</protein>
<dbReference type="InterPro" id="IPR009319">
    <property type="entry name" value="Phage_A118_VSP1"/>
</dbReference>
<gene>
    <name evidence="1" type="ORF">FYJ58_12010</name>
</gene>
<dbReference type="Pfam" id="PF06152">
    <property type="entry name" value="Phage_min_cap2"/>
    <property type="match status" value="1"/>
</dbReference>
<reference evidence="1 2" key="1">
    <citation type="submission" date="2019-08" db="EMBL/GenBank/DDBJ databases">
        <title>In-depth cultivation of the pig gut microbiome towards novel bacterial diversity and tailored functional studies.</title>
        <authorList>
            <person name="Wylensek D."/>
            <person name="Hitch T.C.A."/>
            <person name="Clavel T."/>
        </authorList>
    </citation>
    <scope>NUCLEOTIDE SEQUENCE [LARGE SCALE GENOMIC DNA]</scope>
    <source>
        <strain evidence="1 2">WCA-693-APC-MOT-I</strain>
    </source>
</reference>
<dbReference type="Proteomes" id="UP000482209">
    <property type="component" value="Unassembled WGS sequence"/>
</dbReference>